<feature type="compositionally biased region" description="Basic residues" evidence="2">
    <location>
        <begin position="735"/>
        <end position="746"/>
    </location>
</feature>
<dbReference type="InterPro" id="IPR051189">
    <property type="entry name" value="Splicing_assoc_domain"/>
</dbReference>
<evidence type="ECO:0000313" key="4">
    <source>
        <dbReference type="EMBL" id="ORX53322.1"/>
    </source>
</evidence>
<protein>
    <recommendedName>
        <fullName evidence="3">G-patch domain-containing protein</fullName>
    </recommendedName>
</protein>
<evidence type="ECO:0000313" key="5">
    <source>
        <dbReference type="Proteomes" id="UP000193719"/>
    </source>
</evidence>
<dbReference type="EMBL" id="MCFH01000013">
    <property type="protein sequence ID" value="ORX53322.1"/>
    <property type="molecule type" value="Genomic_DNA"/>
</dbReference>
<reference evidence="4 5" key="2">
    <citation type="submission" date="2016-08" db="EMBL/GenBank/DDBJ databases">
        <title>Pervasive Adenine N6-methylation of Active Genes in Fungi.</title>
        <authorList>
            <consortium name="DOE Joint Genome Institute"/>
            <person name="Mondo S.J."/>
            <person name="Dannebaum R.O."/>
            <person name="Kuo R.C."/>
            <person name="Labutti K."/>
            <person name="Haridas S."/>
            <person name="Kuo A."/>
            <person name="Salamov A."/>
            <person name="Ahrendt S.R."/>
            <person name="Lipzen A."/>
            <person name="Sullivan W."/>
            <person name="Andreopoulos W.B."/>
            <person name="Clum A."/>
            <person name="Lindquist E."/>
            <person name="Daum C."/>
            <person name="Ramamoorthy G.K."/>
            <person name="Gryganskyi A."/>
            <person name="Culley D."/>
            <person name="Magnuson J.K."/>
            <person name="James T.Y."/>
            <person name="O'Malley M.A."/>
            <person name="Stajich J.E."/>
            <person name="Spatafora J.W."/>
            <person name="Visel A."/>
            <person name="Grigoriev I.V."/>
        </authorList>
    </citation>
    <scope>NUCLEOTIDE SEQUENCE [LARGE SCALE GENOMIC DNA]</scope>
    <source>
        <strain evidence="5">finn</strain>
    </source>
</reference>
<feature type="region of interest" description="Disordered" evidence="2">
    <location>
        <begin position="198"/>
        <end position="268"/>
    </location>
</feature>
<accession>A0A1Y1VDB1</accession>
<evidence type="ECO:0000259" key="3">
    <source>
        <dbReference type="PROSITE" id="PS50174"/>
    </source>
</evidence>
<dbReference type="SMART" id="SM00443">
    <property type="entry name" value="G_patch"/>
    <property type="match status" value="1"/>
</dbReference>
<dbReference type="PROSITE" id="PS50174">
    <property type="entry name" value="G_PATCH"/>
    <property type="match status" value="1"/>
</dbReference>
<dbReference type="OrthoDB" id="21470at2759"/>
<keyword evidence="1" id="KW-0175">Coiled coil</keyword>
<feature type="region of interest" description="Disordered" evidence="2">
    <location>
        <begin position="730"/>
        <end position="770"/>
    </location>
</feature>
<dbReference type="InterPro" id="IPR000467">
    <property type="entry name" value="G_patch_dom"/>
</dbReference>
<gene>
    <name evidence="4" type="ORF">BCR36DRAFT_582178</name>
</gene>
<feature type="compositionally biased region" description="Basic residues" evidence="2">
    <location>
        <begin position="233"/>
        <end position="253"/>
    </location>
</feature>
<dbReference type="AlphaFoldDB" id="A0A1Y1VDB1"/>
<evidence type="ECO:0000256" key="1">
    <source>
        <dbReference type="SAM" id="Coils"/>
    </source>
</evidence>
<keyword evidence="5" id="KW-1185">Reference proteome</keyword>
<reference evidence="4 5" key="1">
    <citation type="submission" date="2016-08" db="EMBL/GenBank/DDBJ databases">
        <title>Genomes of anaerobic fungi encode conserved fungal cellulosomes for biomass hydrolysis.</title>
        <authorList>
            <consortium name="DOE Joint Genome Institute"/>
            <person name="Haitjema C.H."/>
            <person name="Gilmore S.P."/>
            <person name="Henske J.K."/>
            <person name="Solomon K.V."/>
            <person name="De Groot R."/>
            <person name="Kuo A."/>
            <person name="Mondo S.J."/>
            <person name="Salamov A.A."/>
            <person name="Labutti K."/>
            <person name="Zhao Z."/>
            <person name="Chiniquy J."/>
            <person name="Barry K."/>
            <person name="Brewer H.M."/>
            <person name="Purvine S.O."/>
            <person name="Wright A.T."/>
            <person name="Boxma B."/>
            <person name="Van Alen T."/>
            <person name="Hackstein J.H."/>
            <person name="Baker S.E."/>
            <person name="Grigoriev I.V."/>
            <person name="O'Malley M.A."/>
        </authorList>
    </citation>
    <scope>NUCLEOTIDE SEQUENCE [LARGE SCALE GENOMIC DNA]</scope>
    <source>
        <strain evidence="5">finn</strain>
    </source>
</reference>
<dbReference type="PANTHER" id="PTHR14195">
    <property type="entry name" value="G PATCH DOMAIN CONTAINING PROTEIN 2"/>
    <property type="match status" value="1"/>
</dbReference>
<feature type="compositionally biased region" description="Basic and acidic residues" evidence="2">
    <location>
        <begin position="216"/>
        <end position="225"/>
    </location>
</feature>
<feature type="compositionally biased region" description="Low complexity" evidence="2">
    <location>
        <begin position="199"/>
        <end position="208"/>
    </location>
</feature>
<feature type="region of interest" description="Disordered" evidence="2">
    <location>
        <begin position="37"/>
        <end position="81"/>
    </location>
</feature>
<dbReference type="STRING" id="1754191.A0A1Y1VDB1"/>
<feature type="compositionally biased region" description="Basic residues" evidence="2">
    <location>
        <begin position="51"/>
        <end position="64"/>
    </location>
</feature>
<comment type="caution">
    <text evidence="4">The sequence shown here is derived from an EMBL/GenBank/DDBJ whole genome shotgun (WGS) entry which is preliminary data.</text>
</comment>
<feature type="compositionally biased region" description="Polar residues" evidence="2">
    <location>
        <begin position="619"/>
        <end position="633"/>
    </location>
</feature>
<feature type="region of interest" description="Disordered" evidence="2">
    <location>
        <begin position="612"/>
        <end position="648"/>
    </location>
</feature>
<dbReference type="GO" id="GO:0003676">
    <property type="term" value="F:nucleic acid binding"/>
    <property type="evidence" value="ECO:0007669"/>
    <property type="project" value="InterPro"/>
</dbReference>
<feature type="domain" description="G-patch" evidence="3">
    <location>
        <begin position="647"/>
        <end position="711"/>
    </location>
</feature>
<dbReference type="Pfam" id="PF01585">
    <property type="entry name" value="G-patch"/>
    <property type="match status" value="1"/>
</dbReference>
<evidence type="ECO:0000256" key="2">
    <source>
        <dbReference type="SAM" id="MobiDB-lite"/>
    </source>
</evidence>
<sequence length="795" mass="90399">MDDLFFFDVNGDSSLQNLNTVIENDISQKKVTEKYNYNEQDYIDINDTSNKKKNKKNKKKKAKKNNSQPTPLNPTPNRPIIIDDDVYIDTENIDSDDDLDNNIISSNAFDILNLTQIDDYMDDEIVKDYLENCKDDNDESIISIGEKEIENNDENKTEEDISFLNSAFAKNIIKSDVGVENEPVEMEMDLIKLLENKLSSGSTSSSSSESDESDVEYIKIDDNSKHPVTSKKGNTKNKKNNKKRNKKSKKNNSKNKTNSNSEKSEMVIEIDDEKNVPIINLEDAIIDLDNEPDIMENNQEIYSIQSIPSSPSVIIQEANSSENENDVEIIEVNNNENNNDIISLLENHNINEIDNTSDIIDNNEVIEINDSDYDNSISISDATDETEAETLENEDDDMDLNESIFKPKNKSEKLLMSDDEFLYDNFEGGDSVWDMNDNEIIEKIKNSKFKAVLNSDKDKLLRLQKKKLQKKELAQKKEYLLQKKENLKKENKRVQKVLKSKKGNKLNTSPEIFKYLKHINSTIKEFVNNGFESIPLGNLPSELRKSVGMIAIEYGVKIKTRGSGKRKITNLIRTSRSRIPDNWNTIVETVFSKTEAQRHSNMDVRKRNLDMAKRRGKYHNTNNRGKSSVNKPQLGSKVGENANPISNQNKGFKLLQSMGWTPGESLGTNNNQGIVNPIEVVVRDQSGLGASVFDQGYDYSSSSKGLGLRNDDDDDEYERDILYNSRSSSKMFSNKNKKNRMKKGKNKTFNDDKFGFSKKPSKNSLRIGETGGLENAPYNFVNFQKGSSLFTAESD</sequence>
<feature type="coiled-coil region" evidence="1">
    <location>
        <begin position="463"/>
        <end position="504"/>
    </location>
</feature>
<proteinExistence type="predicted"/>
<organism evidence="4 5">
    <name type="scientific">Piromyces finnis</name>
    <dbReference type="NCBI Taxonomy" id="1754191"/>
    <lineage>
        <taxon>Eukaryota</taxon>
        <taxon>Fungi</taxon>
        <taxon>Fungi incertae sedis</taxon>
        <taxon>Chytridiomycota</taxon>
        <taxon>Chytridiomycota incertae sedis</taxon>
        <taxon>Neocallimastigomycetes</taxon>
        <taxon>Neocallimastigales</taxon>
        <taxon>Neocallimastigaceae</taxon>
        <taxon>Piromyces</taxon>
    </lineage>
</organism>
<name>A0A1Y1VDB1_9FUNG</name>
<dbReference type="Proteomes" id="UP000193719">
    <property type="component" value="Unassembled WGS sequence"/>
</dbReference>